<reference evidence="2 3" key="1">
    <citation type="submission" date="2019-04" db="EMBL/GenBank/DDBJ databases">
        <title>An improved genome assembly and genetic linkage map for asparagus bean, Vigna unguiculata ssp. sesquipedialis.</title>
        <authorList>
            <person name="Xia Q."/>
            <person name="Zhang R."/>
            <person name="Dong Y."/>
        </authorList>
    </citation>
    <scope>NUCLEOTIDE SEQUENCE [LARGE SCALE GENOMIC DNA]</scope>
    <source>
        <tissue evidence="2">Leaf</tissue>
    </source>
</reference>
<gene>
    <name evidence="2" type="ORF">DEO72_LG10g1605</name>
</gene>
<feature type="compositionally biased region" description="Low complexity" evidence="1">
    <location>
        <begin position="1"/>
        <end position="13"/>
    </location>
</feature>
<feature type="compositionally biased region" description="Low complexity" evidence="1">
    <location>
        <begin position="141"/>
        <end position="160"/>
    </location>
</feature>
<feature type="region of interest" description="Disordered" evidence="1">
    <location>
        <begin position="1"/>
        <end position="160"/>
    </location>
</feature>
<name>A0A4D6NDY2_VIGUN</name>
<feature type="compositionally biased region" description="Polar residues" evidence="1">
    <location>
        <begin position="80"/>
        <end position="110"/>
    </location>
</feature>
<proteinExistence type="predicted"/>
<dbReference type="Proteomes" id="UP000501690">
    <property type="component" value="Linkage Group LG10"/>
</dbReference>
<dbReference type="AlphaFoldDB" id="A0A4D6NDY2"/>
<sequence length="160" mass="17358">MAATAAISSPATTNLQQWRRHHLPPSNRDARLHLAETGSHHQHHRDAPLPRFCSTTYNADSHRDAPPPSRPSSPQRILHVSQSFSPPTDPSHTANGNLRTTSGHHGSRSLQPPFHGSFVGADNNEPPTRGTLHNREREVHAPAAAARQSSIDAAAARSKT</sequence>
<evidence type="ECO:0000313" key="3">
    <source>
        <dbReference type="Proteomes" id="UP000501690"/>
    </source>
</evidence>
<keyword evidence="3" id="KW-1185">Reference proteome</keyword>
<accession>A0A4D6NDY2</accession>
<evidence type="ECO:0000256" key="1">
    <source>
        <dbReference type="SAM" id="MobiDB-lite"/>
    </source>
</evidence>
<dbReference type="EMBL" id="CP039354">
    <property type="protein sequence ID" value="QCE10375.1"/>
    <property type="molecule type" value="Genomic_DNA"/>
</dbReference>
<evidence type="ECO:0000313" key="2">
    <source>
        <dbReference type="EMBL" id="QCE10375.1"/>
    </source>
</evidence>
<organism evidence="2 3">
    <name type="scientific">Vigna unguiculata</name>
    <name type="common">Cowpea</name>
    <dbReference type="NCBI Taxonomy" id="3917"/>
    <lineage>
        <taxon>Eukaryota</taxon>
        <taxon>Viridiplantae</taxon>
        <taxon>Streptophyta</taxon>
        <taxon>Embryophyta</taxon>
        <taxon>Tracheophyta</taxon>
        <taxon>Spermatophyta</taxon>
        <taxon>Magnoliopsida</taxon>
        <taxon>eudicotyledons</taxon>
        <taxon>Gunneridae</taxon>
        <taxon>Pentapetalae</taxon>
        <taxon>rosids</taxon>
        <taxon>fabids</taxon>
        <taxon>Fabales</taxon>
        <taxon>Fabaceae</taxon>
        <taxon>Papilionoideae</taxon>
        <taxon>50 kb inversion clade</taxon>
        <taxon>NPAAA clade</taxon>
        <taxon>indigoferoid/millettioid clade</taxon>
        <taxon>Phaseoleae</taxon>
        <taxon>Vigna</taxon>
    </lineage>
</organism>
<protein>
    <submittedName>
        <fullName evidence="2">Uncharacterized protein</fullName>
    </submittedName>
</protein>